<dbReference type="InterPro" id="IPR000253">
    <property type="entry name" value="FHA_dom"/>
</dbReference>
<feature type="domain" description="FHA" evidence="2">
    <location>
        <begin position="275"/>
        <end position="337"/>
    </location>
</feature>
<reference evidence="3 4" key="1">
    <citation type="submission" date="2013-05" db="EMBL/GenBank/DDBJ databases">
        <title>Genome assembly of Chondromyces apiculatus DSM 436.</title>
        <authorList>
            <person name="Sharma G."/>
            <person name="Khatri I."/>
            <person name="Kaur C."/>
            <person name="Mayilraj S."/>
            <person name="Subramanian S."/>
        </authorList>
    </citation>
    <scope>NUCLEOTIDE SEQUENCE [LARGE SCALE GENOMIC DNA]</scope>
    <source>
        <strain evidence="3 4">DSM 436</strain>
    </source>
</reference>
<keyword evidence="4" id="KW-1185">Reference proteome</keyword>
<dbReference type="InterPro" id="IPR008984">
    <property type="entry name" value="SMAD_FHA_dom_sf"/>
</dbReference>
<dbReference type="PANTHER" id="PTHR23308">
    <property type="entry name" value="NUCLEAR INHIBITOR OF PROTEIN PHOSPHATASE-1"/>
    <property type="match status" value="1"/>
</dbReference>
<evidence type="ECO:0000256" key="1">
    <source>
        <dbReference type="SAM" id="MobiDB-lite"/>
    </source>
</evidence>
<dbReference type="eggNOG" id="COG1716">
    <property type="taxonomic scope" value="Bacteria"/>
</dbReference>
<dbReference type="Proteomes" id="UP000019678">
    <property type="component" value="Unassembled WGS sequence"/>
</dbReference>
<protein>
    <submittedName>
        <fullName evidence="3">FHA-domain-containing protein</fullName>
    </submittedName>
</protein>
<dbReference type="Pfam" id="PF00498">
    <property type="entry name" value="FHA"/>
    <property type="match status" value="2"/>
</dbReference>
<evidence type="ECO:0000313" key="3">
    <source>
        <dbReference type="EMBL" id="EYF08087.1"/>
    </source>
</evidence>
<dbReference type="InterPro" id="IPR050923">
    <property type="entry name" value="Cell_Proc_Reg/RNA_Proc"/>
</dbReference>
<name>A0A017TGR5_9BACT</name>
<dbReference type="Gene3D" id="2.60.200.20">
    <property type="match status" value="2"/>
</dbReference>
<dbReference type="AlphaFoldDB" id="A0A017TGR5"/>
<comment type="caution">
    <text evidence="3">The sequence shown here is derived from an EMBL/GenBank/DDBJ whole genome shotgun (WGS) entry which is preliminary data.</text>
</comment>
<dbReference type="OrthoDB" id="5497055at2"/>
<organism evidence="3 4">
    <name type="scientific">Chondromyces apiculatus DSM 436</name>
    <dbReference type="NCBI Taxonomy" id="1192034"/>
    <lineage>
        <taxon>Bacteria</taxon>
        <taxon>Pseudomonadati</taxon>
        <taxon>Myxococcota</taxon>
        <taxon>Polyangia</taxon>
        <taxon>Polyangiales</taxon>
        <taxon>Polyangiaceae</taxon>
        <taxon>Chondromyces</taxon>
    </lineage>
</organism>
<dbReference type="CDD" id="cd00060">
    <property type="entry name" value="FHA"/>
    <property type="match status" value="2"/>
</dbReference>
<dbReference type="SMART" id="SM00240">
    <property type="entry name" value="FHA"/>
    <property type="match status" value="2"/>
</dbReference>
<evidence type="ECO:0000259" key="2">
    <source>
        <dbReference type="PROSITE" id="PS50006"/>
    </source>
</evidence>
<proteinExistence type="predicted"/>
<dbReference type="SUPFAM" id="SSF49879">
    <property type="entry name" value="SMAD/FHA domain"/>
    <property type="match status" value="2"/>
</dbReference>
<dbReference type="Pfam" id="PF13240">
    <property type="entry name" value="Zn_Ribbon_1"/>
    <property type="match status" value="1"/>
</dbReference>
<dbReference type="EMBL" id="ASRX01000005">
    <property type="protein sequence ID" value="EYF08087.1"/>
    <property type="molecule type" value="Genomic_DNA"/>
</dbReference>
<gene>
    <name evidence="3" type="ORF">CAP_5847</name>
</gene>
<dbReference type="PROSITE" id="PS50006">
    <property type="entry name" value="FHA_DOMAIN"/>
    <property type="match status" value="1"/>
</dbReference>
<accession>A0A017TGR5</accession>
<sequence>MITCPKCSKENQDHYKFCLGCGAELPREAAPKKFAAGTPPQGVPAARPNFGDEATAVGPGPLARAAAASAQAAASPAPAAEPMAFTPVPAASSAATGKSVPPPGDGATVVCGQCHSPNPSSNKFCALCGFKLTGKAQSIPAPAASPAAPAASPSGSIALTALRADGTEAGGHTIQGTMTVGRDSGSIFAGDSYLSPRHATFTRRGAKAFVKDESSLNGVYRKLRRDEPVLIQPGDIFRIGQEIVRLETLNPVPVTADGVERLGSPSKGYIGRIAMIIGRDTTGNAFPVPETGLHMGRERGDILFPEDGYVSGLHCQLAYQNGRLYLIDLGSSNGTFVRLYSETEIGEGDVLLMGQQLFRIAL</sequence>
<dbReference type="InterPro" id="IPR026870">
    <property type="entry name" value="Zinc_ribbon_dom"/>
</dbReference>
<dbReference type="RefSeq" id="WP_044235996.1">
    <property type="nucleotide sequence ID" value="NZ_ASRX01000005.1"/>
</dbReference>
<dbReference type="STRING" id="1192034.CAP_5847"/>
<feature type="region of interest" description="Disordered" evidence="1">
    <location>
        <begin position="32"/>
        <end position="58"/>
    </location>
</feature>
<evidence type="ECO:0000313" key="4">
    <source>
        <dbReference type="Proteomes" id="UP000019678"/>
    </source>
</evidence>